<feature type="transmembrane region" description="Helical" evidence="6">
    <location>
        <begin position="127"/>
        <end position="150"/>
    </location>
</feature>
<feature type="transmembrane region" description="Helical" evidence="6">
    <location>
        <begin position="94"/>
        <end position="115"/>
    </location>
</feature>
<keyword evidence="9" id="KW-1185">Reference proteome</keyword>
<name>A0A836CJ60_9STRA</name>
<dbReference type="OrthoDB" id="419616at2759"/>
<keyword evidence="5 6" id="KW-0472">Membrane</keyword>
<keyword evidence="4 6" id="KW-1133">Transmembrane helix</keyword>
<dbReference type="InterPro" id="IPR036259">
    <property type="entry name" value="MFS_trans_sf"/>
</dbReference>
<dbReference type="PANTHER" id="PTHR23504">
    <property type="entry name" value="MAJOR FACILITATOR SUPERFAMILY DOMAIN-CONTAINING PROTEIN 10"/>
    <property type="match status" value="1"/>
</dbReference>
<evidence type="ECO:0000256" key="6">
    <source>
        <dbReference type="SAM" id="Phobius"/>
    </source>
</evidence>
<dbReference type="Pfam" id="PF07690">
    <property type="entry name" value="MFS_1"/>
    <property type="match status" value="1"/>
</dbReference>
<dbReference type="AlphaFoldDB" id="A0A836CJ60"/>
<evidence type="ECO:0000256" key="2">
    <source>
        <dbReference type="ARBA" id="ARBA00022448"/>
    </source>
</evidence>
<feature type="transmembrane region" description="Helical" evidence="6">
    <location>
        <begin position="249"/>
        <end position="274"/>
    </location>
</feature>
<dbReference type="InterPro" id="IPR020846">
    <property type="entry name" value="MFS_dom"/>
</dbReference>
<feature type="transmembrane region" description="Helical" evidence="6">
    <location>
        <begin position="286"/>
        <end position="309"/>
    </location>
</feature>
<organism evidence="8 9">
    <name type="scientific">Tribonema minus</name>
    <dbReference type="NCBI Taxonomy" id="303371"/>
    <lineage>
        <taxon>Eukaryota</taxon>
        <taxon>Sar</taxon>
        <taxon>Stramenopiles</taxon>
        <taxon>Ochrophyta</taxon>
        <taxon>PX clade</taxon>
        <taxon>Xanthophyceae</taxon>
        <taxon>Tribonematales</taxon>
        <taxon>Tribonemataceae</taxon>
        <taxon>Tribonema</taxon>
    </lineage>
</organism>
<evidence type="ECO:0000313" key="9">
    <source>
        <dbReference type="Proteomes" id="UP000664859"/>
    </source>
</evidence>
<evidence type="ECO:0000256" key="3">
    <source>
        <dbReference type="ARBA" id="ARBA00022692"/>
    </source>
</evidence>
<evidence type="ECO:0000256" key="1">
    <source>
        <dbReference type="ARBA" id="ARBA00004141"/>
    </source>
</evidence>
<keyword evidence="3 6" id="KW-0812">Transmembrane</keyword>
<dbReference type="PANTHER" id="PTHR23504:SF1">
    <property type="entry name" value="GH21943P-RELATED"/>
    <property type="match status" value="1"/>
</dbReference>
<evidence type="ECO:0000256" key="5">
    <source>
        <dbReference type="ARBA" id="ARBA00023136"/>
    </source>
</evidence>
<dbReference type="GO" id="GO:0022857">
    <property type="term" value="F:transmembrane transporter activity"/>
    <property type="evidence" value="ECO:0007669"/>
    <property type="project" value="InterPro"/>
</dbReference>
<evidence type="ECO:0000259" key="7">
    <source>
        <dbReference type="PROSITE" id="PS50850"/>
    </source>
</evidence>
<feature type="transmembrane region" description="Helical" evidence="6">
    <location>
        <begin position="70"/>
        <end position="88"/>
    </location>
</feature>
<dbReference type="Proteomes" id="UP000664859">
    <property type="component" value="Unassembled WGS sequence"/>
</dbReference>
<accession>A0A836CJ60</accession>
<gene>
    <name evidence="8" type="ORF">JKP88DRAFT_161643</name>
</gene>
<dbReference type="Gene3D" id="1.20.1250.20">
    <property type="entry name" value="MFS general substrate transporter like domains"/>
    <property type="match status" value="1"/>
</dbReference>
<dbReference type="SUPFAM" id="SSF103473">
    <property type="entry name" value="MFS general substrate transporter"/>
    <property type="match status" value="1"/>
</dbReference>
<dbReference type="InterPro" id="IPR011701">
    <property type="entry name" value="MFS"/>
</dbReference>
<reference evidence="8" key="1">
    <citation type="submission" date="2021-02" db="EMBL/GenBank/DDBJ databases">
        <title>First Annotated Genome of the Yellow-green Alga Tribonema minus.</title>
        <authorList>
            <person name="Mahan K.M."/>
        </authorList>
    </citation>
    <scope>NUCLEOTIDE SEQUENCE</scope>
    <source>
        <strain evidence="8">UTEX B ZZ1240</strain>
    </source>
</reference>
<dbReference type="PROSITE" id="PS50850">
    <property type="entry name" value="MFS"/>
    <property type="match status" value="1"/>
</dbReference>
<comment type="caution">
    <text evidence="8">The sequence shown here is derived from an EMBL/GenBank/DDBJ whole genome shotgun (WGS) entry which is preliminary data.</text>
</comment>
<feature type="transmembrane region" description="Helical" evidence="6">
    <location>
        <begin position="156"/>
        <end position="177"/>
    </location>
</feature>
<proteinExistence type="predicted"/>
<feature type="non-terminal residue" evidence="8">
    <location>
        <position position="478"/>
    </location>
</feature>
<feature type="transmembrane region" description="Helical" evidence="6">
    <location>
        <begin position="36"/>
        <end position="58"/>
    </location>
</feature>
<feature type="transmembrane region" description="Helical" evidence="6">
    <location>
        <begin position="316"/>
        <end position="334"/>
    </location>
</feature>
<keyword evidence="2" id="KW-0813">Transport</keyword>
<sequence length="478" mass="50207">NRFFYVLPVLFFEFLAIAMARSLIPGLMVDFFGEWTYHVIGVVETVKGLLAFAACPMFGRLSDVIGRRRCLLLTVVGTTLPVCSLAFTSSLWTFVALQSLSGCFAATFPLTFAYIADFVPKARRAPAYGLALATFGLSYSVGPVAGGYLAHEVGAIAVFASSIALVAIDIAYILLVLPESVAPRRGGALPPPALATPRGKGGGGGIAVPIPAILRRGTPGELVGGEGTEYLPFQWNPLASLRAFDGNPLLHRVAVIVFLYYTGVWAVVSTLMVYVTRKFAFDAVTVGQLLGMFGACTMFAEGVLVRYLVPWLGEKLTMQLGLLGFTAQCVMIGLADSPYMIFASMGGSLLSNLVYPAMSSLVSRSVSTAAQGEVLGTINGVRALTEGFGPLIFGALMSQFEGTLLPGAPYLIAGGVSVGALVYSFGIPDETDDALCVGTFGADSDGFAAVELQPLLAADDAADDAQEGDAPARIDKPR</sequence>
<protein>
    <submittedName>
        <fullName evidence="8">Hippocampus abundant transcript 1 protein</fullName>
    </submittedName>
</protein>
<dbReference type="GO" id="GO:0016020">
    <property type="term" value="C:membrane"/>
    <property type="evidence" value="ECO:0007669"/>
    <property type="project" value="UniProtKB-SubCell"/>
</dbReference>
<dbReference type="EMBL" id="JAFCMP010000079">
    <property type="protein sequence ID" value="KAG5188037.1"/>
    <property type="molecule type" value="Genomic_DNA"/>
</dbReference>
<evidence type="ECO:0000313" key="8">
    <source>
        <dbReference type="EMBL" id="KAG5188037.1"/>
    </source>
</evidence>
<dbReference type="InterPro" id="IPR001958">
    <property type="entry name" value="Tet-R_TetA/multi-R_MdtG-like"/>
</dbReference>
<comment type="subcellular location">
    <subcellularLocation>
        <location evidence="1">Membrane</location>
        <topology evidence="1">Multi-pass membrane protein</topology>
    </subcellularLocation>
</comment>
<dbReference type="PRINTS" id="PR01035">
    <property type="entry name" value="TCRTETA"/>
</dbReference>
<evidence type="ECO:0000256" key="4">
    <source>
        <dbReference type="ARBA" id="ARBA00022989"/>
    </source>
</evidence>
<feature type="domain" description="Major facilitator superfamily (MFS) profile" evidence="7">
    <location>
        <begin position="2"/>
        <end position="432"/>
    </location>
</feature>